<dbReference type="OrthoDB" id="2414538at2759"/>
<dbReference type="InterPro" id="IPR030559">
    <property type="entry name" value="PolZ_Rev3"/>
</dbReference>
<dbReference type="GO" id="GO:0003676">
    <property type="term" value="F:nucleic acid binding"/>
    <property type="evidence" value="ECO:0007669"/>
    <property type="project" value="InterPro"/>
</dbReference>
<dbReference type="InterPro" id="IPR036397">
    <property type="entry name" value="RNaseH_sf"/>
</dbReference>
<dbReference type="Proteomes" id="UP000009183">
    <property type="component" value="Chromosome 14"/>
</dbReference>
<dbReference type="GO" id="GO:0019985">
    <property type="term" value="P:translesion synthesis"/>
    <property type="evidence" value="ECO:0007669"/>
    <property type="project" value="InterPro"/>
</dbReference>
<gene>
    <name evidence="1" type="ordered locus">VIT_14s0128g00820</name>
</gene>
<proteinExistence type="predicted"/>
<dbReference type="GO" id="GO:0016035">
    <property type="term" value="C:zeta DNA polymerase complex"/>
    <property type="evidence" value="ECO:0007669"/>
    <property type="project" value="InterPro"/>
</dbReference>
<dbReference type="eggNOG" id="KOG0968">
    <property type="taxonomic scope" value="Eukaryota"/>
</dbReference>
<dbReference type="Gene3D" id="3.30.420.10">
    <property type="entry name" value="Ribonuclease H-like superfamily/Ribonuclease H"/>
    <property type="match status" value="1"/>
</dbReference>
<dbReference type="PANTHER" id="PTHR45812:SF1">
    <property type="entry name" value="DNA POLYMERASE ZETA CATALYTIC SUBUNIT"/>
    <property type="match status" value="1"/>
</dbReference>
<dbReference type="EMBL" id="FN596501">
    <property type="protein sequence ID" value="CCB59927.1"/>
    <property type="molecule type" value="Genomic_DNA"/>
</dbReference>
<dbReference type="HOGENOM" id="CLU_1226666_0_0_1"/>
<keyword evidence="2" id="KW-1185">Reference proteome</keyword>
<evidence type="ECO:0000313" key="2">
    <source>
        <dbReference type="Proteomes" id="UP000009183"/>
    </source>
</evidence>
<accession>F6HZ12</accession>
<dbReference type="GO" id="GO:0006281">
    <property type="term" value="P:DNA repair"/>
    <property type="evidence" value="ECO:0007669"/>
    <property type="project" value="InterPro"/>
</dbReference>
<reference evidence="2" key="1">
    <citation type="journal article" date="2007" name="Nature">
        <title>The grapevine genome sequence suggests ancestral hexaploidization in major angiosperm phyla.</title>
        <authorList>
            <consortium name="The French-Italian Public Consortium for Grapevine Genome Characterization."/>
            <person name="Jaillon O."/>
            <person name="Aury J.-M."/>
            <person name="Noel B."/>
            <person name="Policriti A."/>
            <person name="Clepet C."/>
            <person name="Casagrande A."/>
            <person name="Choisne N."/>
            <person name="Aubourg S."/>
            <person name="Vitulo N."/>
            <person name="Jubin C."/>
            <person name="Vezzi A."/>
            <person name="Legeai F."/>
            <person name="Hugueney P."/>
            <person name="Dasilva C."/>
            <person name="Horner D."/>
            <person name="Mica E."/>
            <person name="Jublot D."/>
            <person name="Poulain J."/>
            <person name="Bruyere C."/>
            <person name="Billault A."/>
            <person name="Segurens B."/>
            <person name="Gouyvenoux M."/>
            <person name="Ugarte E."/>
            <person name="Cattonaro F."/>
            <person name="Anthouard V."/>
            <person name="Vico V."/>
            <person name="Del Fabbro C."/>
            <person name="Alaux M."/>
            <person name="Di Gaspero G."/>
            <person name="Dumas V."/>
            <person name="Felice N."/>
            <person name="Paillard S."/>
            <person name="Juman I."/>
            <person name="Moroldo M."/>
            <person name="Scalabrin S."/>
            <person name="Canaguier A."/>
            <person name="Le Clainche I."/>
            <person name="Malacrida G."/>
            <person name="Durand E."/>
            <person name="Pesole G."/>
            <person name="Laucou V."/>
            <person name="Chatelet P."/>
            <person name="Merdinoglu D."/>
            <person name="Delledonne M."/>
            <person name="Pezzotti M."/>
            <person name="Lecharny A."/>
            <person name="Scarpelli C."/>
            <person name="Artiguenave F."/>
            <person name="Pe M.E."/>
            <person name="Valle G."/>
            <person name="Morgante M."/>
            <person name="Caboche M."/>
            <person name="Adam-Blondon A.-F."/>
            <person name="Weissenbach J."/>
            <person name="Quetier F."/>
            <person name="Wincker P."/>
        </authorList>
    </citation>
    <scope>NUCLEOTIDE SEQUENCE [LARGE SCALE GENOMIC DNA]</scope>
    <source>
        <strain evidence="2">cv. Pinot noir / PN40024</strain>
    </source>
</reference>
<organism evidence="1 2">
    <name type="scientific">Vitis vinifera</name>
    <name type="common">Grape</name>
    <dbReference type="NCBI Taxonomy" id="29760"/>
    <lineage>
        <taxon>Eukaryota</taxon>
        <taxon>Viridiplantae</taxon>
        <taxon>Streptophyta</taxon>
        <taxon>Embryophyta</taxon>
        <taxon>Tracheophyta</taxon>
        <taxon>Spermatophyta</taxon>
        <taxon>Magnoliopsida</taxon>
        <taxon>eudicotyledons</taxon>
        <taxon>Gunneridae</taxon>
        <taxon>Pentapetalae</taxon>
        <taxon>rosids</taxon>
        <taxon>Vitales</taxon>
        <taxon>Vitaceae</taxon>
        <taxon>Viteae</taxon>
        <taxon>Vitis</taxon>
    </lineage>
</organism>
<dbReference type="STRING" id="29760.F6HZ12"/>
<dbReference type="PANTHER" id="PTHR45812">
    <property type="entry name" value="DNA POLYMERASE ZETA CATALYTIC SUBUNIT"/>
    <property type="match status" value="1"/>
</dbReference>
<dbReference type="AlphaFoldDB" id="F6HZ12"/>
<protein>
    <submittedName>
        <fullName evidence="1">Uncharacterized protein</fullName>
    </submittedName>
</protein>
<dbReference type="PaxDb" id="29760-VIT_14s0128g00820.t01"/>
<dbReference type="InParanoid" id="F6HZ12"/>
<sequence length="226" mass="25237">MGVPTHYQNDGSFLYLLTPVFSPPSADCVHRWLLHDDTDTSAEPLPVGSVSHVKPVLDQQNHEIHDNLNAKKNAFHDKVPEKTQVKGNIMKVKKCTNCSQDISQISGPEEKSKPTPLSQIGFRDPASVGGGQQVTLLSIEIQAESRGDLRPDPRYDAINVIVLLIQEDDDSALEVFVLCRSNIEPCQRGSITIVQELLGMSLSLRFPCVFYWEMEQRRTKTAVGIW</sequence>
<name>F6HZ12_VITVI</name>
<evidence type="ECO:0000313" key="1">
    <source>
        <dbReference type="EMBL" id="CCB59927.1"/>
    </source>
</evidence>